<dbReference type="Proteomes" id="UP000231926">
    <property type="component" value="Unassembled WGS sequence"/>
</dbReference>
<evidence type="ECO:0000313" key="1">
    <source>
        <dbReference type="EMBL" id="PJZ49191.1"/>
    </source>
</evidence>
<dbReference type="OrthoDB" id="339749at2"/>
<accession>A0A2M9YCB0</accession>
<dbReference type="AlphaFoldDB" id="A0A2M9YCB0"/>
<comment type="caution">
    <text evidence="1">The sequence shown here is derived from an EMBL/GenBank/DDBJ whole genome shotgun (WGS) entry which is preliminary data.</text>
</comment>
<keyword evidence="2" id="KW-1185">Reference proteome</keyword>
<reference evidence="1 2" key="1">
    <citation type="submission" date="2017-07" db="EMBL/GenBank/DDBJ databases">
        <title>Leptospira spp. isolated from tropical soils.</title>
        <authorList>
            <person name="Thibeaux R."/>
            <person name="Iraola G."/>
            <person name="Ferres I."/>
            <person name="Bierque E."/>
            <person name="Girault D."/>
            <person name="Soupe-Gilbert M.-E."/>
            <person name="Picardeau M."/>
            <person name="Goarant C."/>
        </authorList>
    </citation>
    <scope>NUCLEOTIDE SEQUENCE [LARGE SCALE GENOMIC DNA]</scope>
    <source>
        <strain evidence="1 2">FH4-C-A2</strain>
    </source>
</reference>
<sequence>MLPIGETTGGNNRLLDFKKNIIFISLILSLSAACSHAGTDKNGISQFSDNTDDYKGVSLFSFLNPYPVVKSFFTNMDPVGFNEALGDSLSQAPRTDNLGTIRALESAMLQSRTSVQTLSLGLADVIEKMQTSNPAAYSSIQPVFEKIRHYKKPVVRNLMPLGANQLLIEYNTKTANQVATSIHDTADILVDPDTVDTLHDIEDFLYKGLRKNTTFRTGVENLLGGFFAPSLLTDRSLKEGFISLVYDFGEMMYKAAGFEDQMTPQTSFKNFIINAENFFTANTTSPAEPSANEYSTNAAYNNPGGGLKPAELRTMLQDLFVSIKSLIFPGGEVSVNLLKETAKNAYFLDFMRNSSGSSQTFKDLLQLDGDGRNRQTDIESRPVSALESLFLVITIGNNFGYRWNPEGGETVNNALTNSGSVTTGGEITLGDAMFSLGAQIGSSDTFNFKNITELSRKSSKVYRDDTPDTGPASADVYRIGFNTRVLSVLETPSRGEALPITDTSTGSATLNESAFDKLYNKTIPWMLDWVVKVTLEGYGPYYSQTNGVGQPIAPDGSLLKYQPSWNTSQYYVQIVPRTGMTASTRLGCDPNPNGTPVTNAATAIETECRIYLGGYQEGATNPASANPGATKGFYAIVETVSAPILVSSAEEAFYKNLQWLLYEKRFVAILPVRAKLSATVTYEEALFITAIGNGVMGMMNLSPNCGPLNSGPDCLTYNGTWNKKGTKVKDYSSAGTGLQDLSNEPGDSAFLVEGWGYGLAGDENLQVTAVYSALFPLLIPNPETSMGMIPPVISQNAGVIKQLGFLGPTDTSPAQVTTNWDKRNRLTPFIVALAKAMGDDAKIPANRAAGKNPYKVLTDLSELFSRPYIFYGRDTTYPKYFPGANATEKISNAPTKGSNIDETTEAPLFLQLRTVGVATGFRNPSATVVEYKASKNYRTLLSVLIEGTSTPTSTDRNRMTDGPLDLLSKTDILSGLIKFTTNLGDPAKADARNKVMDGLAGILGQTKLWSDCGGEANFQTNCPNQFAIDEGIDWLVYRIADKYDDRPRNDLYDPLWVKVDDLVRRIRDYVSRSSGWSLVKSLDFLLDLLLDIQLTAAEITNTLDLLSSLFYVGDVTDPNNSALDTRTYTVSDIVTTSLPPVLDSMAPYGRNLYATGYQLGKPGSFFSFLEKNANMSSEYSVEELFENTKVLLRSDMIQTSLMDNRAFLYSAGTLIGLFGDIYERGRRFSGSDAFFYDNWNNGQPSSTYWDDLNAIFSLR</sequence>
<dbReference type="RefSeq" id="WP_100710614.1">
    <property type="nucleotide sequence ID" value="NZ_NPDR01000004.1"/>
</dbReference>
<gene>
    <name evidence="1" type="ORF">CH362_11415</name>
</gene>
<protein>
    <submittedName>
        <fullName evidence="1">Uncharacterized protein</fullName>
    </submittedName>
</protein>
<name>A0A2M9YCB0_9LEPT</name>
<evidence type="ECO:0000313" key="2">
    <source>
        <dbReference type="Proteomes" id="UP000231926"/>
    </source>
</evidence>
<dbReference type="EMBL" id="NPDR01000004">
    <property type="protein sequence ID" value="PJZ49191.1"/>
    <property type="molecule type" value="Genomic_DNA"/>
</dbReference>
<organism evidence="1 2">
    <name type="scientific">Leptospira saintgironsiae</name>
    <dbReference type="NCBI Taxonomy" id="2023183"/>
    <lineage>
        <taxon>Bacteria</taxon>
        <taxon>Pseudomonadati</taxon>
        <taxon>Spirochaetota</taxon>
        <taxon>Spirochaetia</taxon>
        <taxon>Leptospirales</taxon>
        <taxon>Leptospiraceae</taxon>
        <taxon>Leptospira</taxon>
    </lineage>
</organism>
<proteinExistence type="predicted"/>